<proteinExistence type="predicted"/>
<evidence type="ECO:0000313" key="2">
    <source>
        <dbReference type="EMBL" id="TPE52525.1"/>
    </source>
</evidence>
<dbReference type="RefSeq" id="WP_140453008.1">
    <property type="nucleotide sequence ID" value="NZ_VFRP01000003.1"/>
</dbReference>
<name>A0A501WWA6_9RHOB</name>
<evidence type="ECO:0000259" key="1">
    <source>
        <dbReference type="Pfam" id="PF18557"/>
    </source>
</evidence>
<organism evidence="2 3">
    <name type="scientific">Amaricoccus solimangrovi</name>
    <dbReference type="NCBI Taxonomy" id="2589815"/>
    <lineage>
        <taxon>Bacteria</taxon>
        <taxon>Pseudomonadati</taxon>
        <taxon>Pseudomonadota</taxon>
        <taxon>Alphaproteobacteria</taxon>
        <taxon>Rhodobacterales</taxon>
        <taxon>Paracoccaceae</taxon>
        <taxon>Amaricoccus</taxon>
    </lineage>
</organism>
<dbReference type="AlphaFoldDB" id="A0A501WWA6"/>
<dbReference type="InterPro" id="IPR041649">
    <property type="entry name" value="NepR"/>
</dbReference>
<gene>
    <name evidence="2" type="ORF">FJM51_04920</name>
</gene>
<dbReference type="EMBL" id="VFRP01000003">
    <property type="protein sequence ID" value="TPE52525.1"/>
    <property type="molecule type" value="Genomic_DNA"/>
</dbReference>
<comment type="caution">
    <text evidence="2">The sequence shown here is derived from an EMBL/GenBank/DDBJ whole genome shotgun (WGS) entry which is preliminary data.</text>
</comment>
<dbReference type="Proteomes" id="UP000319255">
    <property type="component" value="Unassembled WGS sequence"/>
</dbReference>
<dbReference type="Pfam" id="PF18557">
    <property type="entry name" value="NepR"/>
    <property type="match status" value="1"/>
</dbReference>
<reference evidence="2 3" key="1">
    <citation type="submission" date="2019-06" db="EMBL/GenBank/DDBJ databases">
        <title>A novel bacterium of genus Amaricoccus, isolated from marine sediment.</title>
        <authorList>
            <person name="Huang H."/>
            <person name="Mo K."/>
            <person name="Hu Y."/>
        </authorList>
    </citation>
    <scope>NUCLEOTIDE SEQUENCE [LARGE SCALE GENOMIC DNA]</scope>
    <source>
        <strain evidence="2 3">HB172011</strain>
    </source>
</reference>
<sequence>MTKSPRHRGPVGGLLDAHGEIAARLRALYAEVEQEPIPAELIDLLERLDEAEAKRAAHDK</sequence>
<evidence type="ECO:0000313" key="3">
    <source>
        <dbReference type="Proteomes" id="UP000319255"/>
    </source>
</evidence>
<keyword evidence="3" id="KW-1185">Reference proteome</keyword>
<feature type="domain" description="Anti-sigma factor NepR" evidence="1">
    <location>
        <begin position="20"/>
        <end position="52"/>
    </location>
</feature>
<protein>
    <recommendedName>
        <fullName evidence="1">Anti-sigma factor NepR domain-containing protein</fullName>
    </recommendedName>
</protein>
<dbReference type="OrthoDB" id="8421187at2"/>
<accession>A0A501WWA6</accession>